<reference evidence="6" key="2">
    <citation type="submission" date="2020-09" db="EMBL/GenBank/DDBJ databases">
        <authorList>
            <person name="Sun Q."/>
            <person name="Zhou Y."/>
        </authorList>
    </citation>
    <scope>NUCLEOTIDE SEQUENCE</scope>
    <source>
        <strain evidence="6">CGMCC 1.15519</strain>
    </source>
</reference>
<dbReference type="Pfam" id="PF12867">
    <property type="entry name" value="DinB_2"/>
    <property type="match status" value="1"/>
</dbReference>
<dbReference type="InterPro" id="IPR024775">
    <property type="entry name" value="DinB-like"/>
</dbReference>
<dbReference type="InterPro" id="IPR005532">
    <property type="entry name" value="SUMF_dom"/>
</dbReference>
<evidence type="ECO:0000256" key="3">
    <source>
        <dbReference type="ARBA" id="ARBA00037882"/>
    </source>
</evidence>
<sequence length="411" mass="44925">MASVSLAPAATLRVDFAATRALSVSLVAPLSDADASAQSMPDASPVKWHLAHTTWFLETFVLAEMPGYRVFDDRFGYLFNSYYESVGARHSRVARGLITRPSLEDVLAYRYHVDGALDRHWHALGAEHLALITLGVNHEQQHQELLLTDILDLFAANPIEPAMFPPTRLESVAVGNGWTRHDGGIVRVGHDGDGFAFDCEGPAHEVLVRPFALADRLVTNADWAAFIADDGYRKAALWLSDGWAWVNREAIAAPLRWQHGNDGWTSFTLSGRRSVDPAAPVTHISFYEADAFASWAGARLPTEAEWEVAAQAHDAGSGNQLDRAGPVAPTGTASLFGDCWQWTASAFLPYPGFRPVGGAVGEYNGKFMNGQMVLKGASCATPRGSSRASVRNFFYPAQRWQFTGLRLAREL</sequence>
<gene>
    <name evidence="6" type="ORF">GCM10011529_14590</name>
</gene>
<dbReference type="InterPro" id="IPR051043">
    <property type="entry name" value="Sulfatase_Mod_Factor_Kinase"/>
</dbReference>
<dbReference type="RefSeq" id="WP_243450613.1">
    <property type="nucleotide sequence ID" value="NZ_BMJM01000004.1"/>
</dbReference>
<organism evidence="6 7">
    <name type="scientific">Sandarakinorhabdus glacialis</name>
    <dbReference type="NCBI Taxonomy" id="1614636"/>
    <lineage>
        <taxon>Bacteria</taxon>
        <taxon>Pseudomonadati</taxon>
        <taxon>Pseudomonadota</taxon>
        <taxon>Alphaproteobacteria</taxon>
        <taxon>Sphingomonadales</taxon>
        <taxon>Sphingosinicellaceae</taxon>
        <taxon>Sandarakinorhabdus</taxon>
    </lineage>
</organism>
<dbReference type="SUPFAM" id="SSF109854">
    <property type="entry name" value="DinB/YfiT-like putative metalloenzymes"/>
    <property type="match status" value="1"/>
</dbReference>
<dbReference type="Gene3D" id="3.90.1580.10">
    <property type="entry name" value="paralog of FGE (formylglycine-generating enzyme)"/>
    <property type="match status" value="2"/>
</dbReference>
<keyword evidence="2" id="KW-0408">Iron</keyword>
<feature type="domain" description="DinB-like" evidence="5">
    <location>
        <begin position="16"/>
        <end position="130"/>
    </location>
</feature>
<dbReference type="InterPro" id="IPR042095">
    <property type="entry name" value="SUMF_sf"/>
</dbReference>
<protein>
    <submittedName>
        <fullName evidence="6">Ergothioneine biosynthesis protein EgtB</fullName>
    </submittedName>
</protein>
<dbReference type="InterPro" id="IPR016187">
    <property type="entry name" value="CTDL_fold"/>
</dbReference>
<evidence type="ECO:0000259" key="4">
    <source>
        <dbReference type="Pfam" id="PF03781"/>
    </source>
</evidence>
<comment type="pathway">
    <text evidence="3">Amino-acid biosynthesis; ergothioneine biosynthesis.</text>
</comment>
<keyword evidence="7" id="KW-1185">Reference proteome</keyword>
<feature type="domain" description="Sulfatase-modifying factor enzyme-like" evidence="4">
    <location>
        <begin position="329"/>
        <end position="409"/>
    </location>
</feature>
<dbReference type="InterPro" id="IPR017806">
    <property type="entry name" value="EgtB"/>
</dbReference>
<evidence type="ECO:0000256" key="2">
    <source>
        <dbReference type="ARBA" id="ARBA00023004"/>
    </source>
</evidence>
<dbReference type="EMBL" id="BMJM01000004">
    <property type="protein sequence ID" value="GGE09318.1"/>
    <property type="molecule type" value="Genomic_DNA"/>
</dbReference>
<dbReference type="PANTHER" id="PTHR23150">
    <property type="entry name" value="SULFATASE MODIFYING FACTOR 1, 2"/>
    <property type="match status" value="1"/>
</dbReference>
<dbReference type="InterPro" id="IPR034660">
    <property type="entry name" value="DinB/YfiT-like"/>
</dbReference>
<proteinExistence type="predicted"/>
<dbReference type="SUPFAM" id="SSF56436">
    <property type="entry name" value="C-type lectin-like"/>
    <property type="match status" value="1"/>
</dbReference>
<dbReference type="Proteomes" id="UP000635071">
    <property type="component" value="Unassembled WGS sequence"/>
</dbReference>
<feature type="domain" description="Sulfatase-modifying factor enzyme-like" evidence="4">
    <location>
        <begin position="182"/>
        <end position="315"/>
    </location>
</feature>
<dbReference type="PANTHER" id="PTHR23150:SF36">
    <property type="entry name" value="HERCYNINE OXYGENASE"/>
    <property type="match status" value="1"/>
</dbReference>
<dbReference type="GO" id="GO:0052699">
    <property type="term" value="P:ergothioneine biosynthetic process"/>
    <property type="evidence" value="ECO:0007669"/>
    <property type="project" value="InterPro"/>
</dbReference>
<accession>A0A916ZSK0</accession>
<evidence type="ECO:0000256" key="1">
    <source>
        <dbReference type="ARBA" id="ARBA00023002"/>
    </source>
</evidence>
<keyword evidence="1" id="KW-0560">Oxidoreductase</keyword>
<reference evidence="6" key="1">
    <citation type="journal article" date="2014" name="Int. J. Syst. Evol. Microbiol.">
        <title>Complete genome sequence of Corynebacterium casei LMG S-19264T (=DSM 44701T), isolated from a smear-ripened cheese.</title>
        <authorList>
            <consortium name="US DOE Joint Genome Institute (JGI-PGF)"/>
            <person name="Walter F."/>
            <person name="Albersmeier A."/>
            <person name="Kalinowski J."/>
            <person name="Ruckert C."/>
        </authorList>
    </citation>
    <scope>NUCLEOTIDE SEQUENCE</scope>
    <source>
        <strain evidence="6">CGMCC 1.15519</strain>
    </source>
</reference>
<evidence type="ECO:0000313" key="7">
    <source>
        <dbReference type="Proteomes" id="UP000635071"/>
    </source>
</evidence>
<comment type="caution">
    <text evidence="6">The sequence shown here is derived from an EMBL/GenBank/DDBJ whole genome shotgun (WGS) entry which is preliminary data.</text>
</comment>
<dbReference type="NCBIfam" id="TIGR03440">
    <property type="entry name" value="egtB_TIGR03440"/>
    <property type="match status" value="1"/>
</dbReference>
<evidence type="ECO:0000259" key="5">
    <source>
        <dbReference type="Pfam" id="PF12867"/>
    </source>
</evidence>
<dbReference type="AlphaFoldDB" id="A0A916ZSK0"/>
<dbReference type="Pfam" id="PF03781">
    <property type="entry name" value="FGE-sulfatase"/>
    <property type="match status" value="2"/>
</dbReference>
<evidence type="ECO:0000313" key="6">
    <source>
        <dbReference type="EMBL" id="GGE09318.1"/>
    </source>
</evidence>
<name>A0A916ZSK0_9SPHN</name>